<accession>A0A9D4M9W5</accession>
<organism evidence="1 2">
    <name type="scientific">Dreissena polymorpha</name>
    <name type="common">Zebra mussel</name>
    <name type="synonym">Mytilus polymorpha</name>
    <dbReference type="NCBI Taxonomy" id="45954"/>
    <lineage>
        <taxon>Eukaryota</taxon>
        <taxon>Metazoa</taxon>
        <taxon>Spiralia</taxon>
        <taxon>Lophotrochozoa</taxon>
        <taxon>Mollusca</taxon>
        <taxon>Bivalvia</taxon>
        <taxon>Autobranchia</taxon>
        <taxon>Heteroconchia</taxon>
        <taxon>Euheterodonta</taxon>
        <taxon>Imparidentia</taxon>
        <taxon>Neoheterodontei</taxon>
        <taxon>Myida</taxon>
        <taxon>Dreissenoidea</taxon>
        <taxon>Dreissenidae</taxon>
        <taxon>Dreissena</taxon>
    </lineage>
</organism>
<reference evidence="1" key="1">
    <citation type="journal article" date="2019" name="bioRxiv">
        <title>The Genome of the Zebra Mussel, Dreissena polymorpha: A Resource for Invasive Species Research.</title>
        <authorList>
            <person name="McCartney M.A."/>
            <person name="Auch B."/>
            <person name="Kono T."/>
            <person name="Mallez S."/>
            <person name="Zhang Y."/>
            <person name="Obille A."/>
            <person name="Becker A."/>
            <person name="Abrahante J.E."/>
            <person name="Garbe J."/>
            <person name="Badalamenti J.P."/>
            <person name="Herman A."/>
            <person name="Mangelson H."/>
            <person name="Liachko I."/>
            <person name="Sullivan S."/>
            <person name="Sone E.D."/>
            <person name="Koren S."/>
            <person name="Silverstein K.A.T."/>
            <person name="Beckman K.B."/>
            <person name="Gohl D.M."/>
        </authorList>
    </citation>
    <scope>NUCLEOTIDE SEQUENCE</scope>
    <source>
        <strain evidence="1">Duluth1</strain>
        <tissue evidence="1">Whole animal</tissue>
    </source>
</reference>
<comment type="caution">
    <text evidence="1">The sequence shown here is derived from an EMBL/GenBank/DDBJ whole genome shotgun (WGS) entry which is preliminary data.</text>
</comment>
<protein>
    <submittedName>
        <fullName evidence="1">Uncharacterized protein</fullName>
    </submittedName>
</protein>
<gene>
    <name evidence="1" type="ORF">DPMN_034888</name>
</gene>
<evidence type="ECO:0000313" key="1">
    <source>
        <dbReference type="EMBL" id="KAH3871677.1"/>
    </source>
</evidence>
<sequence length="60" mass="7118">MKKHREGIEDLSHLLKVDPKNTAAKQEMEVLKNYWVSVGSFRTGNRSFLYFMRLLEMENT</sequence>
<keyword evidence="2" id="KW-1185">Reference proteome</keyword>
<dbReference type="EMBL" id="JAIWYP010000002">
    <property type="protein sequence ID" value="KAH3871677.1"/>
    <property type="molecule type" value="Genomic_DNA"/>
</dbReference>
<dbReference type="Proteomes" id="UP000828390">
    <property type="component" value="Unassembled WGS sequence"/>
</dbReference>
<proteinExistence type="predicted"/>
<name>A0A9D4M9W5_DREPO</name>
<reference evidence="1" key="2">
    <citation type="submission" date="2020-11" db="EMBL/GenBank/DDBJ databases">
        <authorList>
            <person name="McCartney M.A."/>
            <person name="Auch B."/>
            <person name="Kono T."/>
            <person name="Mallez S."/>
            <person name="Becker A."/>
            <person name="Gohl D.M."/>
            <person name="Silverstein K.A.T."/>
            <person name="Koren S."/>
            <person name="Bechman K.B."/>
            <person name="Herman A."/>
            <person name="Abrahante J.E."/>
            <person name="Garbe J."/>
        </authorList>
    </citation>
    <scope>NUCLEOTIDE SEQUENCE</scope>
    <source>
        <strain evidence="1">Duluth1</strain>
        <tissue evidence="1">Whole animal</tissue>
    </source>
</reference>
<evidence type="ECO:0000313" key="2">
    <source>
        <dbReference type="Proteomes" id="UP000828390"/>
    </source>
</evidence>
<dbReference type="AlphaFoldDB" id="A0A9D4M9W5"/>